<organism evidence="1 2">
    <name type="scientific">Stutzerimonas stutzeri</name>
    <name type="common">Pseudomonas stutzeri</name>
    <dbReference type="NCBI Taxonomy" id="316"/>
    <lineage>
        <taxon>Bacteria</taxon>
        <taxon>Pseudomonadati</taxon>
        <taxon>Pseudomonadota</taxon>
        <taxon>Gammaproteobacteria</taxon>
        <taxon>Pseudomonadales</taxon>
        <taxon>Pseudomonadaceae</taxon>
        <taxon>Stutzerimonas</taxon>
    </lineage>
</organism>
<evidence type="ECO:0000313" key="1">
    <source>
        <dbReference type="EMBL" id="AHL75755.1"/>
    </source>
</evidence>
<dbReference type="OrthoDB" id="6898300at2"/>
<evidence type="ECO:0000313" key="2">
    <source>
        <dbReference type="Proteomes" id="UP000019522"/>
    </source>
</evidence>
<dbReference type="AlphaFoldDB" id="W8QYN3"/>
<protein>
    <submittedName>
        <fullName evidence="1">Uncharacterized protein</fullName>
    </submittedName>
</protein>
<dbReference type="Proteomes" id="UP000019522">
    <property type="component" value="Chromosome"/>
</dbReference>
<dbReference type="EMBL" id="CP007441">
    <property type="protein sequence ID" value="AHL75755.1"/>
    <property type="molecule type" value="Genomic_DNA"/>
</dbReference>
<reference evidence="2" key="1">
    <citation type="journal article" date="2014" name="Genome Announc.">
        <title>Complete Genome Sequence of the Highly Transformable Pseudomonas stutzeri Strain 28a24.</title>
        <authorList>
            <person name="Smith B.A."/>
            <person name="Dougherty K.M."/>
            <person name="Baltrus D.A."/>
        </authorList>
    </citation>
    <scope>NUCLEOTIDE SEQUENCE [LARGE SCALE GENOMIC DNA]</scope>
    <source>
        <strain evidence="2">28a24</strain>
    </source>
</reference>
<accession>W8QYN3</accession>
<dbReference type="RefSeq" id="WP_025241954.1">
    <property type="nucleotide sequence ID" value="NZ_CP007441.1"/>
</dbReference>
<dbReference type="KEGG" id="pstt:CH92_11860"/>
<gene>
    <name evidence="1" type="ORF">CH92_11860</name>
</gene>
<reference evidence="1 2" key="2">
    <citation type="submission" date="2014-03" db="EMBL/GenBank/DDBJ databases">
        <authorList>
            <person name="Baltrus D."/>
            <person name="Dougherty K."/>
        </authorList>
    </citation>
    <scope>NUCLEOTIDE SEQUENCE</scope>
    <source>
        <strain evidence="1 2">28a24</strain>
    </source>
</reference>
<dbReference type="PATRIC" id="fig|316.77.peg.2376"/>
<proteinExistence type="predicted"/>
<name>W8QYN3_STUST</name>
<sequence length="95" mass="10349">MTTQRIALDEAMRISEMAFLPCHATTKANNDDASFSLRVTNAASDELLSIPHIARSQYADPVHLAGLLEEARLQLSKDGVPLSAWSMPAQPGVTW</sequence>